<organism evidence="2 3">
    <name type="scientific">Geodermatophilus ruber</name>
    <dbReference type="NCBI Taxonomy" id="504800"/>
    <lineage>
        <taxon>Bacteria</taxon>
        <taxon>Bacillati</taxon>
        <taxon>Actinomycetota</taxon>
        <taxon>Actinomycetes</taxon>
        <taxon>Geodermatophilales</taxon>
        <taxon>Geodermatophilaceae</taxon>
        <taxon>Geodermatophilus</taxon>
    </lineage>
</organism>
<evidence type="ECO:0000256" key="1">
    <source>
        <dbReference type="SAM" id="Phobius"/>
    </source>
</evidence>
<dbReference type="InParanoid" id="A0A1I4CET2"/>
<protein>
    <submittedName>
        <fullName evidence="2">Uncharacterized protein</fullName>
    </submittedName>
</protein>
<dbReference type="RefSeq" id="WP_091322632.1">
    <property type="nucleotide sequence ID" value="NZ_FOSW01000003.1"/>
</dbReference>
<gene>
    <name evidence="2" type="ORF">SAMN04488085_103458</name>
</gene>
<keyword evidence="1" id="KW-1133">Transmembrane helix</keyword>
<keyword evidence="3" id="KW-1185">Reference proteome</keyword>
<keyword evidence="1" id="KW-0472">Membrane</keyword>
<accession>A0A1I4CET2</accession>
<name>A0A1I4CET2_9ACTN</name>
<proteinExistence type="predicted"/>
<evidence type="ECO:0000313" key="2">
    <source>
        <dbReference type="EMBL" id="SFK79273.1"/>
    </source>
</evidence>
<sequence length="117" mass="12354">MLITQALFLVTCLVFLALCWRETWRVRMAAVAGLVPMAAGVAIGPAGGGLVMLGLWLVALGVVACCCATRSARARAARWLAEQDASSTSRRVQRRQARAALLAVDPNEAAELSGSWG</sequence>
<dbReference type="Proteomes" id="UP000199152">
    <property type="component" value="Unassembled WGS sequence"/>
</dbReference>
<feature type="transmembrane region" description="Helical" evidence="1">
    <location>
        <begin position="37"/>
        <end position="68"/>
    </location>
</feature>
<dbReference type="EMBL" id="FOSW01000003">
    <property type="protein sequence ID" value="SFK79273.1"/>
    <property type="molecule type" value="Genomic_DNA"/>
</dbReference>
<dbReference type="AlphaFoldDB" id="A0A1I4CET2"/>
<dbReference type="STRING" id="504800.SAMN04488085_103458"/>
<keyword evidence="1" id="KW-0812">Transmembrane</keyword>
<evidence type="ECO:0000313" key="3">
    <source>
        <dbReference type="Proteomes" id="UP000199152"/>
    </source>
</evidence>
<reference evidence="3" key="1">
    <citation type="submission" date="2016-10" db="EMBL/GenBank/DDBJ databases">
        <authorList>
            <person name="Varghese N."/>
            <person name="Submissions S."/>
        </authorList>
    </citation>
    <scope>NUCLEOTIDE SEQUENCE [LARGE SCALE GENOMIC DNA]</scope>
    <source>
        <strain evidence="3">DSM 45317</strain>
    </source>
</reference>